<sequence length="62" mass="7100">MFLFEIYNKPIKFFSPPHFFGLRKSQSTRPEKLGGQGVGRRFVGLLINSKIPKVKTFGIRTS</sequence>
<evidence type="ECO:0000313" key="2">
    <source>
        <dbReference type="Proteomes" id="UP000177932"/>
    </source>
</evidence>
<name>A0A1G2H6I8_9BACT</name>
<dbReference type="EMBL" id="MHOD01000017">
    <property type="protein sequence ID" value="OGZ57969.1"/>
    <property type="molecule type" value="Genomic_DNA"/>
</dbReference>
<accession>A0A1G2H6I8</accession>
<dbReference type="Proteomes" id="UP000177932">
    <property type="component" value="Unassembled WGS sequence"/>
</dbReference>
<reference evidence="1 2" key="1">
    <citation type="journal article" date="2016" name="Nat. Commun.">
        <title>Thousands of microbial genomes shed light on interconnected biogeochemical processes in an aquifer system.</title>
        <authorList>
            <person name="Anantharaman K."/>
            <person name="Brown C.T."/>
            <person name="Hug L.A."/>
            <person name="Sharon I."/>
            <person name="Castelle C.J."/>
            <person name="Probst A.J."/>
            <person name="Thomas B.C."/>
            <person name="Singh A."/>
            <person name="Wilkins M.J."/>
            <person name="Karaoz U."/>
            <person name="Brodie E.L."/>
            <person name="Williams K.H."/>
            <person name="Hubbard S.S."/>
            <person name="Banfield J.F."/>
        </authorList>
    </citation>
    <scope>NUCLEOTIDE SEQUENCE [LARGE SCALE GENOMIC DNA]</scope>
</reference>
<evidence type="ECO:0000313" key="1">
    <source>
        <dbReference type="EMBL" id="OGZ57969.1"/>
    </source>
</evidence>
<organism evidence="1 2">
    <name type="scientific">Candidatus Spechtbacteria bacterium RIFCSPHIGHO2_01_FULL_43_30</name>
    <dbReference type="NCBI Taxonomy" id="1802158"/>
    <lineage>
        <taxon>Bacteria</taxon>
        <taxon>Candidatus Spechtiibacteriota</taxon>
    </lineage>
</organism>
<comment type="caution">
    <text evidence="1">The sequence shown here is derived from an EMBL/GenBank/DDBJ whole genome shotgun (WGS) entry which is preliminary data.</text>
</comment>
<gene>
    <name evidence="1" type="ORF">A2827_00295</name>
</gene>
<protein>
    <submittedName>
        <fullName evidence="1">Uncharacterized protein</fullName>
    </submittedName>
</protein>
<dbReference type="AlphaFoldDB" id="A0A1G2H6I8"/>
<proteinExistence type="predicted"/>